<protein>
    <submittedName>
        <fullName evidence="3 4">Uncharacterized protein</fullName>
    </submittedName>
</protein>
<organism evidence="4">
    <name type="scientific">Strongyloides stercoralis</name>
    <name type="common">Threadworm</name>
    <dbReference type="NCBI Taxonomy" id="6248"/>
    <lineage>
        <taxon>Eukaryota</taxon>
        <taxon>Metazoa</taxon>
        <taxon>Ecdysozoa</taxon>
        <taxon>Nematoda</taxon>
        <taxon>Chromadorea</taxon>
        <taxon>Rhabditida</taxon>
        <taxon>Tylenchina</taxon>
        <taxon>Panagrolaimomorpha</taxon>
        <taxon>Strongyloidoidea</taxon>
        <taxon>Strongyloididae</taxon>
        <taxon>Strongyloides</taxon>
    </lineage>
</organism>
<evidence type="ECO:0000313" key="2">
    <source>
        <dbReference type="Proteomes" id="UP000035681"/>
    </source>
</evidence>
<dbReference type="WBParaSite" id="mrna-30">
    <property type="protein sequence ID" value="mrna-30"/>
    <property type="gene ID" value="nbisL1-mrna-30"/>
</dbReference>
<name>A0A0K0DS52_STRER</name>
<keyword evidence="2" id="KW-1185">Reference proteome</keyword>
<feature type="region of interest" description="Disordered" evidence="1">
    <location>
        <begin position="1"/>
        <end position="24"/>
    </location>
</feature>
<dbReference type="WBParaSite" id="SSTP_0000006050.1">
    <property type="protein sequence ID" value="SSTP_0000006050.1"/>
    <property type="gene ID" value="SSTP_0000006050"/>
</dbReference>
<sequence length="73" mass="8760">MEPRETQQQEETTNTNAPPSISLDDIRKSTDIQRLLVCYLAFRFKNKPRDWKCVIRDWEIRDMNPENAADKEY</sequence>
<reference evidence="4" key="1">
    <citation type="submission" date="2015-08" db="UniProtKB">
        <authorList>
            <consortium name="WormBaseParasite"/>
        </authorList>
    </citation>
    <scope>IDENTIFICATION</scope>
</reference>
<dbReference type="AlphaFoldDB" id="A0A0K0DS52"/>
<evidence type="ECO:0000256" key="1">
    <source>
        <dbReference type="SAM" id="MobiDB-lite"/>
    </source>
</evidence>
<evidence type="ECO:0000313" key="3">
    <source>
        <dbReference type="WBParaSite" id="mrna-30"/>
    </source>
</evidence>
<accession>A0A0K0DS52</accession>
<proteinExistence type="predicted"/>
<dbReference type="Proteomes" id="UP000035681">
    <property type="component" value="Unplaced"/>
</dbReference>
<evidence type="ECO:0000313" key="4">
    <source>
        <dbReference type="WBParaSite" id="SSTP_0000006050.1"/>
    </source>
</evidence>